<dbReference type="Pfam" id="PF00884">
    <property type="entry name" value="Sulfatase"/>
    <property type="match status" value="1"/>
</dbReference>
<dbReference type="InterPro" id="IPR000917">
    <property type="entry name" value="Sulfatase_N"/>
</dbReference>
<keyword evidence="4" id="KW-0812">Transmembrane</keyword>
<protein>
    <recommendedName>
        <fullName evidence="7">Sulfatase N-terminal domain-containing protein</fullName>
    </recommendedName>
</protein>
<evidence type="ECO:0000256" key="6">
    <source>
        <dbReference type="ARBA" id="ARBA00023136"/>
    </source>
</evidence>
<evidence type="ECO:0000256" key="5">
    <source>
        <dbReference type="ARBA" id="ARBA00022989"/>
    </source>
</evidence>
<dbReference type="Gene3D" id="3.40.720.10">
    <property type="entry name" value="Alkaline Phosphatase, subunit A"/>
    <property type="match status" value="1"/>
</dbReference>
<dbReference type="InterPro" id="IPR050448">
    <property type="entry name" value="OpgB/LTA_synthase_biosynth"/>
</dbReference>
<evidence type="ECO:0000256" key="1">
    <source>
        <dbReference type="ARBA" id="ARBA00004651"/>
    </source>
</evidence>
<dbReference type="InterPro" id="IPR017850">
    <property type="entry name" value="Alkaline_phosphatase_core_sf"/>
</dbReference>
<organism evidence="8 9">
    <name type="scientific">Anaerobutyricum hallii</name>
    <dbReference type="NCBI Taxonomy" id="39488"/>
    <lineage>
        <taxon>Bacteria</taxon>
        <taxon>Bacillati</taxon>
        <taxon>Bacillota</taxon>
        <taxon>Clostridia</taxon>
        <taxon>Lachnospirales</taxon>
        <taxon>Lachnospiraceae</taxon>
        <taxon>Anaerobutyricum</taxon>
    </lineage>
</organism>
<gene>
    <name evidence="8" type="ORF">DW972_06045</name>
</gene>
<reference evidence="8 9" key="1">
    <citation type="submission" date="2018-08" db="EMBL/GenBank/DDBJ databases">
        <title>A genome reference for cultivated species of the human gut microbiota.</title>
        <authorList>
            <person name="Zou Y."/>
            <person name="Xue W."/>
            <person name="Luo G."/>
        </authorList>
    </citation>
    <scope>NUCLEOTIDE SEQUENCE [LARGE SCALE GENOMIC DNA]</scope>
    <source>
        <strain evidence="8 9">AM48-23BH</strain>
    </source>
</reference>
<comment type="caution">
    <text evidence="8">The sequence shown here is derived from an EMBL/GenBank/DDBJ whole genome shotgun (WGS) entry which is preliminary data.</text>
</comment>
<dbReference type="PANTHER" id="PTHR47371:SF3">
    <property type="entry name" value="PHOSPHOGLYCEROL TRANSFERASE I"/>
    <property type="match status" value="1"/>
</dbReference>
<evidence type="ECO:0000256" key="4">
    <source>
        <dbReference type="ARBA" id="ARBA00022692"/>
    </source>
</evidence>
<dbReference type="Proteomes" id="UP000286561">
    <property type="component" value="Unassembled WGS sequence"/>
</dbReference>
<proteinExistence type="predicted"/>
<evidence type="ECO:0000256" key="2">
    <source>
        <dbReference type="ARBA" id="ARBA00004936"/>
    </source>
</evidence>
<keyword evidence="6" id="KW-0472">Membrane</keyword>
<name>A0A413PYS8_9FIRM</name>
<accession>A0A413PYS8</accession>
<sequence>MRYTYGNAVACADRQVYDFVQWIKKQDFYEDTTIIIAGDHTSMVDTGSKFWKSLSNDYQRTVYNAIINPQCAYKKKVTTKRKFSTMDMFPTTLAALGVEIDGNKLGLGTNLFSGEETLREELGANYINKELKRNDKMYNQFY</sequence>
<evidence type="ECO:0000313" key="9">
    <source>
        <dbReference type="Proteomes" id="UP000286561"/>
    </source>
</evidence>
<dbReference type="SUPFAM" id="SSF53649">
    <property type="entry name" value="Alkaline phosphatase-like"/>
    <property type="match status" value="1"/>
</dbReference>
<keyword evidence="3" id="KW-1003">Cell membrane</keyword>
<comment type="pathway">
    <text evidence="2">Cell wall biogenesis; lipoteichoic acid biosynthesis.</text>
</comment>
<dbReference type="EMBL" id="QSEP01000026">
    <property type="protein sequence ID" value="RGZ83632.1"/>
    <property type="molecule type" value="Genomic_DNA"/>
</dbReference>
<dbReference type="AlphaFoldDB" id="A0A413PYS8"/>
<keyword evidence="5" id="KW-1133">Transmembrane helix</keyword>
<evidence type="ECO:0000313" key="8">
    <source>
        <dbReference type="EMBL" id="RGZ83632.1"/>
    </source>
</evidence>
<comment type="subcellular location">
    <subcellularLocation>
        <location evidence="1">Cell membrane</location>
        <topology evidence="1">Multi-pass membrane protein</topology>
    </subcellularLocation>
</comment>
<evidence type="ECO:0000256" key="3">
    <source>
        <dbReference type="ARBA" id="ARBA00022475"/>
    </source>
</evidence>
<dbReference type="GO" id="GO:0005886">
    <property type="term" value="C:plasma membrane"/>
    <property type="evidence" value="ECO:0007669"/>
    <property type="project" value="UniProtKB-SubCell"/>
</dbReference>
<feature type="domain" description="Sulfatase N-terminal" evidence="7">
    <location>
        <begin position="3"/>
        <end position="98"/>
    </location>
</feature>
<evidence type="ECO:0000259" key="7">
    <source>
        <dbReference type="Pfam" id="PF00884"/>
    </source>
</evidence>
<dbReference type="PANTHER" id="PTHR47371">
    <property type="entry name" value="LIPOTEICHOIC ACID SYNTHASE"/>
    <property type="match status" value="1"/>
</dbReference>